<organism evidence="2 3">
    <name type="scientific">Hyaloperonospora brassicae</name>
    <name type="common">Brassica downy mildew</name>
    <name type="synonym">Peronospora brassicae</name>
    <dbReference type="NCBI Taxonomy" id="162125"/>
    <lineage>
        <taxon>Eukaryota</taxon>
        <taxon>Sar</taxon>
        <taxon>Stramenopiles</taxon>
        <taxon>Oomycota</taxon>
        <taxon>Peronosporomycetes</taxon>
        <taxon>Peronosporales</taxon>
        <taxon>Peronosporaceae</taxon>
        <taxon>Hyaloperonospora</taxon>
    </lineage>
</organism>
<evidence type="ECO:0000313" key="3">
    <source>
        <dbReference type="Proteomes" id="UP001162031"/>
    </source>
</evidence>
<dbReference type="PROSITE" id="PS50206">
    <property type="entry name" value="RHODANESE_3"/>
    <property type="match status" value="1"/>
</dbReference>
<dbReference type="InterPro" id="IPR001763">
    <property type="entry name" value="Rhodanese-like_dom"/>
</dbReference>
<dbReference type="SUPFAM" id="SSF52821">
    <property type="entry name" value="Rhodanese/Cell cycle control phosphatase"/>
    <property type="match status" value="1"/>
</dbReference>
<protein>
    <recommendedName>
        <fullName evidence="1">Rhodanese domain-containing protein</fullName>
    </recommendedName>
</protein>
<dbReference type="InterPro" id="IPR020936">
    <property type="entry name" value="TrhO"/>
</dbReference>
<sequence>MNADDSVVVVVLYYKYVQICETLDALEAFAREHRHLCASLGLTGRVRLALEGINGTLGGTSLNVQRYVEYMQTQRLFTDIDWKTSASATAPFADLRVRVVAEIVALEVPSTTYDLTQRGHHLSPDEFRAEQLQSDPTSIAVIDVRNAYEVQVGHFAHALNPNTRRFGQFPQWAQDHLHVLEQKQKVLLYCTGGIRCEKASAYLKGLGLANVFQLAGGIHRFLERFPDGGGLFQGKNFVFDQRGTLASSDEAIIGQCAQCHAPHDTVSGVRCAYCRMHVLLCDACRTRAAVTQQDDESQQLVDVFCNEHLPLVSGSLEELHARVALLEEELQRAHGRRQKGRRRSLRKQVDTVTKRIQRRQQVPETMACVRE</sequence>
<gene>
    <name evidence="2" type="ORF">HBR001_LOCUS2080</name>
</gene>
<dbReference type="PANTHER" id="PTHR43268:SF7">
    <property type="entry name" value="RHODANESE DOMAIN-CONTAINING PROTEIN"/>
    <property type="match status" value="1"/>
</dbReference>
<dbReference type="SMART" id="SM00450">
    <property type="entry name" value="RHOD"/>
    <property type="match status" value="1"/>
</dbReference>
<dbReference type="CDD" id="cd01518">
    <property type="entry name" value="RHOD_YceA"/>
    <property type="match status" value="1"/>
</dbReference>
<dbReference type="Pfam" id="PF17773">
    <property type="entry name" value="UPF0176_N"/>
    <property type="match status" value="1"/>
</dbReference>
<evidence type="ECO:0000313" key="2">
    <source>
        <dbReference type="EMBL" id="CAI5718845.1"/>
    </source>
</evidence>
<keyword evidence="3" id="KW-1185">Reference proteome</keyword>
<dbReference type="InterPro" id="IPR040503">
    <property type="entry name" value="TRHO_N"/>
</dbReference>
<dbReference type="InterPro" id="IPR022111">
    <property type="entry name" value="Rhodanese_C"/>
</dbReference>
<name>A0AAV0TBH8_HYABA</name>
<dbReference type="Proteomes" id="UP001162031">
    <property type="component" value="Unassembled WGS sequence"/>
</dbReference>
<dbReference type="Pfam" id="PF12368">
    <property type="entry name" value="Rhodanese_C"/>
    <property type="match status" value="1"/>
</dbReference>
<dbReference type="Gene3D" id="3.30.70.100">
    <property type="match status" value="1"/>
</dbReference>
<comment type="caution">
    <text evidence="2">The sequence shown here is derived from an EMBL/GenBank/DDBJ whole genome shotgun (WGS) entry which is preliminary data.</text>
</comment>
<reference evidence="2" key="1">
    <citation type="submission" date="2022-12" db="EMBL/GenBank/DDBJ databases">
        <authorList>
            <person name="Webb A."/>
        </authorList>
    </citation>
    <scope>NUCLEOTIDE SEQUENCE</scope>
    <source>
        <strain evidence="2">Hp1</strain>
    </source>
</reference>
<dbReference type="AlphaFoldDB" id="A0AAV0TBH8"/>
<feature type="domain" description="Rhodanese" evidence="1">
    <location>
        <begin position="135"/>
        <end position="230"/>
    </location>
</feature>
<dbReference type="Pfam" id="PF00581">
    <property type="entry name" value="Rhodanese"/>
    <property type="match status" value="1"/>
</dbReference>
<dbReference type="InterPro" id="IPR036873">
    <property type="entry name" value="Rhodanese-like_dom_sf"/>
</dbReference>
<accession>A0AAV0TBH8</accession>
<proteinExistence type="inferred from homology"/>
<dbReference type="EMBL" id="CANTFL010000223">
    <property type="protein sequence ID" value="CAI5718845.1"/>
    <property type="molecule type" value="Genomic_DNA"/>
</dbReference>
<dbReference type="Gene3D" id="3.40.250.10">
    <property type="entry name" value="Rhodanese-like domain"/>
    <property type="match status" value="1"/>
</dbReference>
<dbReference type="PANTHER" id="PTHR43268">
    <property type="entry name" value="THIOSULFATE SULFURTRANSFERASE/RHODANESE-LIKE DOMAIN-CONTAINING PROTEIN 2"/>
    <property type="match status" value="1"/>
</dbReference>
<dbReference type="HAMAP" id="MF_00469">
    <property type="entry name" value="TrhO"/>
    <property type="match status" value="1"/>
</dbReference>
<evidence type="ECO:0000259" key="1">
    <source>
        <dbReference type="PROSITE" id="PS50206"/>
    </source>
</evidence>